<dbReference type="GO" id="GO:0000159">
    <property type="term" value="C:protein phosphatase type 2A complex"/>
    <property type="evidence" value="ECO:0007669"/>
    <property type="project" value="UniProtKB-UniRule"/>
</dbReference>
<gene>
    <name evidence="2" type="ORF">GIB67_023546</name>
</gene>
<dbReference type="Proteomes" id="UP000541444">
    <property type="component" value="Unassembled WGS sequence"/>
</dbReference>
<dbReference type="InterPro" id="IPR002554">
    <property type="entry name" value="PP2A_B56"/>
</dbReference>
<evidence type="ECO:0000313" key="3">
    <source>
        <dbReference type="Proteomes" id="UP000541444"/>
    </source>
</evidence>
<evidence type="ECO:0000313" key="2">
    <source>
        <dbReference type="EMBL" id="KAF6176255.1"/>
    </source>
</evidence>
<dbReference type="OrthoDB" id="768580at2759"/>
<dbReference type="EMBL" id="JACGCM010000119">
    <property type="protein sequence ID" value="KAF6176255.1"/>
    <property type="molecule type" value="Genomic_DNA"/>
</dbReference>
<evidence type="ECO:0000256" key="1">
    <source>
        <dbReference type="PIRNR" id="PIRNR028043"/>
    </source>
</evidence>
<dbReference type="GO" id="GO:0019888">
    <property type="term" value="F:protein phosphatase regulator activity"/>
    <property type="evidence" value="ECO:0007669"/>
    <property type="project" value="UniProtKB-UniRule"/>
</dbReference>
<name>A0A7J7P9V9_9MAGN</name>
<comment type="function">
    <text evidence="1">The B regulatory subunit might modulate substrate selectivity and catalytic activity, and also might direct the localization of the catalytic enzyme to a particular subcellular compartment.</text>
</comment>
<reference evidence="2 3" key="1">
    <citation type="journal article" date="2020" name="IScience">
        <title>Genome Sequencing of the Endangered Kingdonia uniflora (Circaeasteraceae, Ranunculales) Reveals Potential Mechanisms of Evolutionary Specialization.</title>
        <authorList>
            <person name="Sun Y."/>
            <person name="Deng T."/>
            <person name="Zhang A."/>
            <person name="Moore M.J."/>
            <person name="Landis J.B."/>
            <person name="Lin N."/>
            <person name="Zhang H."/>
            <person name="Zhang X."/>
            <person name="Huang J."/>
            <person name="Zhang X."/>
            <person name="Sun H."/>
            <person name="Wang H."/>
        </authorList>
    </citation>
    <scope>NUCLEOTIDE SEQUENCE [LARGE SCALE GENOMIC DNA]</scope>
    <source>
        <strain evidence="2">TB1705</strain>
        <tissue evidence="2">Leaf</tissue>
    </source>
</reference>
<dbReference type="PIRSF" id="PIRSF028043">
    <property type="entry name" value="PP2A_B56"/>
    <property type="match status" value="1"/>
</dbReference>
<dbReference type="GO" id="GO:0007165">
    <property type="term" value="P:signal transduction"/>
    <property type="evidence" value="ECO:0007669"/>
    <property type="project" value="InterPro"/>
</dbReference>
<dbReference type="Pfam" id="PF01603">
    <property type="entry name" value="B56"/>
    <property type="match status" value="1"/>
</dbReference>
<dbReference type="Gene3D" id="1.25.10.10">
    <property type="entry name" value="Leucine-rich Repeat Variant"/>
    <property type="match status" value="1"/>
</dbReference>
<comment type="similarity">
    <text evidence="1">Belongs to the phosphatase 2A regulatory subunit.</text>
</comment>
<comment type="caution">
    <text evidence="2">The sequence shown here is derived from an EMBL/GenBank/DDBJ whole genome shotgun (WGS) entry which is preliminary data.</text>
</comment>
<dbReference type="AlphaFoldDB" id="A0A7J7P9V9"/>
<dbReference type="InterPro" id="IPR016024">
    <property type="entry name" value="ARM-type_fold"/>
</dbReference>
<dbReference type="FunFam" id="1.25.10.10:FF:000548">
    <property type="entry name" value="Serine/threonine protein phosphatase 2A regulatory subunit"/>
    <property type="match status" value="1"/>
</dbReference>
<protein>
    <recommendedName>
        <fullName evidence="1">Serine/threonine protein phosphatase 2A regulatory subunit</fullName>
    </recommendedName>
</protein>
<keyword evidence="3" id="KW-1185">Reference proteome</keyword>
<dbReference type="SUPFAM" id="SSF48371">
    <property type="entry name" value="ARM repeat"/>
    <property type="match status" value="1"/>
</dbReference>
<sequence length="465" mass="53807">MGAQRKIPKTSSKKKSMTLQYLFDLDSKTSISNGNNSSNNTPSNQTSFDSETEELLSIISICNSIFTFMDASESPSKQDLKRLKLSQLLSVIKSSKKPFDDHIFSSLISMLSVNLFRPLPPPSNASMSADFPDDEDPMTTLNPAWPHLQVIYDIFLRLVLNSDTKTLRSYIDHSFLTNLLTLFQTEDPRERDVLKNVYHQIYSKLTFYRSYMRKSMNDVFLHFAFETDRHCGIGELLEIWGSIINGFTVPLKEDHKLFLMRILIPLHKPKGMPAYHRQLAYCISQFVQKEPVLGEVVVKGILRYWPITNCQKEVLLIGELEELVENIDPEQYKMLAGPMCTQISRCLNSWNSQVAERALYVWNNEHFFKMASEAMEEMFPAVVEGLEKNLKWHWSKSVRQLTSNIKTMLEEMEPTLYNKCLRELDRKESLAGYEVTKRNQKWEKLELEAAKNQFVEQPQCIGVSH</sequence>
<dbReference type="InterPro" id="IPR011989">
    <property type="entry name" value="ARM-like"/>
</dbReference>
<accession>A0A7J7P9V9</accession>
<organism evidence="2 3">
    <name type="scientific">Kingdonia uniflora</name>
    <dbReference type="NCBI Taxonomy" id="39325"/>
    <lineage>
        <taxon>Eukaryota</taxon>
        <taxon>Viridiplantae</taxon>
        <taxon>Streptophyta</taxon>
        <taxon>Embryophyta</taxon>
        <taxon>Tracheophyta</taxon>
        <taxon>Spermatophyta</taxon>
        <taxon>Magnoliopsida</taxon>
        <taxon>Ranunculales</taxon>
        <taxon>Circaeasteraceae</taxon>
        <taxon>Kingdonia</taxon>
    </lineage>
</organism>
<dbReference type="PANTHER" id="PTHR10257">
    <property type="entry name" value="SERINE/THREONINE PROTEIN PHOSPHATASE 2A PP2A REGULATORY SUBUNIT B"/>
    <property type="match status" value="1"/>
</dbReference>
<dbReference type="PANTHER" id="PTHR10257:SF28">
    <property type="entry name" value="SERINE_THREONINE PROTEIN PHOSPHATASE 2A REGULATORY SUBUNIT"/>
    <property type="match status" value="1"/>
</dbReference>
<proteinExistence type="inferred from homology"/>